<keyword evidence="1" id="KW-0812">Transmembrane</keyword>
<keyword evidence="1" id="KW-0472">Membrane</keyword>
<keyword evidence="1" id="KW-1133">Transmembrane helix</keyword>
<sequence length="27" mass="3289">MKYNRFLIESLFVQFIICLLITKLVSR</sequence>
<feature type="transmembrane region" description="Helical" evidence="1">
    <location>
        <begin position="6"/>
        <end position="25"/>
    </location>
</feature>
<evidence type="ECO:0000313" key="2">
    <source>
        <dbReference type="EMBL" id="JAD52598.1"/>
    </source>
</evidence>
<name>A0A0A9ARZ2_ARUDO</name>
<evidence type="ECO:0000256" key="1">
    <source>
        <dbReference type="SAM" id="Phobius"/>
    </source>
</evidence>
<dbReference type="AlphaFoldDB" id="A0A0A9ARZ2"/>
<accession>A0A0A9ARZ2</accession>
<proteinExistence type="predicted"/>
<reference evidence="2" key="1">
    <citation type="submission" date="2014-09" db="EMBL/GenBank/DDBJ databases">
        <authorList>
            <person name="Magalhaes I.L.F."/>
            <person name="Oliveira U."/>
            <person name="Santos F.R."/>
            <person name="Vidigal T.H.D.A."/>
            <person name="Brescovit A.D."/>
            <person name="Santos A.J."/>
        </authorList>
    </citation>
    <scope>NUCLEOTIDE SEQUENCE</scope>
    <source>
        <tissue evidence="2">Shoot tissue taken approximately 20 cm above the soil surface</tissue>
    </source>
</reference>
<reference evidence="2" key="2">
    <citation type="journal article" date="2015" name="Data Brief">
        <title>Shoot transcriptome of the giant reed, Arundo donax.</title>
        <authorList>
            <person name="Barrero R.A."/>
            <person name="Guerrero F.D."/>
            <person name="Moolhuijzen P."/>
            <person name="Goolsby J.A."/>
            <person name="Tidwell J."/>
            <person name="Bellgard S.E."/>
            <person name="Bellgard M.I."/>
        </authorList>
    </citation>
    <scope>NUCLEOTIDE SEQUENCE</scope>
    <source>
        <tissue evidence="2">Shoot tissue taken approximately 20 cm above the soil surface</tissue>
    </source>
</reference>
<organism evidence="2">
    <name type="scientific">Arundo donax</name>
    <name type="common">Giant reed</name>
    <name type="synonym">Donax arundinaceus</name>
    <dbReference type="NCBI Taxonomy" id="35708"/>
    <lineage>
        <taxon>Eukaryota</taxon>
        <taxon>Viridiplantae</taxon>
        <taxon>Streptophyta</taxon>
        <taxon>Embryophyta</taxon>
        <taxon>Tracheophyta</taxon>
        <taxon>Spermatophyta</taxon>
        <taxon>Magnoliopsida</taxon>
        <taxon>Liliopsida</taxon>
        <taxon>Poales</taxon>
        <taxon>Poaceae</taxon>
        <taxon>PACMAD clade</taxon>
        <taxon>Arundinoideae</taxon>
        <taxon>Arundineae</taxon>
        <taxon>Arundo</taxon>
    </lineage>
</organism>
<protein>
    <submittedName>
        <fullName evidence="2">Uncharacterized protein</fullName>
    </submittedName>
</protein>
<dbReference type="EMBL" id="GBRH01245297">
    <property type="protein sequence ID" value="JAD52598.1"/>
    <property type="molecule type" value="Transcribed_RNA"/>
</dbReference>